<dbReference type="OrthoDB" id="410701at2759"/>
<dbReference type="OMA" id="MPFTVGM"/>
<reference evidence="7 8" key="1">
    <citation type="journal article" date="2013" name="Proc. Natl. Acad. Sci. U.S.A.">
        <title>Fine-scale variation in meiotic recombination in Mimulus inferred from population shotgun sequencing.</title>
        <authorList>
            <person name="Hellsten U."/>
            <person name="Wright K.M."/>
            <person name="Jenkins J."/>
            <person name="Shu S."/>
            <person name="Yuan Y."/>
            <person name="Wessler S.R."/>
            <person name="Schmutz J."/>
            <person name="Willis J.H."/>
            <person name="Rokhsar D.S."/>
        </authorList>
    </citation>
    <scope>NUCLEOTIDE SEQUENCE [LARGE SCALE GENOMIC DNA]</scope>
    <source>
        <strain evidence="8">cv. DUN x IM62</strain>
    </source>
</reference>
<dbReference type="EMBL" id="KI630960">
    <property type="protein sequence ID" value="EYU31568.1"/>
    <property type="molecule type" value="Genomic_DNA"/>
</dbReference>
<dbReference type="Gene3D" id="3.90.226.10">
    <property type="entry name" value="2-enoyl-CoA Hydratase, Chain A, domain 1"/>
    <property type="match status" value="1"/>
</dbReference>
<dbReference type="InterPro" id="IPR001753">
    <property type="entry name" value="Enoyl-CoA_hydra/iso"/>
</dbReference>
<evidence type="ECO:0000256" key="6">
    <source>
        <dbReference type="ARBA" id="ARBA00023098"/>
    </source>
</evidence>
<dbReference type="CDD" id="cd06558">
    <property type="entry name" value="crotonase-like"/>
    <property type="match status" value="1"/>
</dbReference>
<evidence type="ECO:0000256" key="3">
    <source>
        <dbReference type="ARBA" id="ARBA00005005"/>
    </source>
</evidence>
<dbReference type="EC" id="5.3.3.8" evidence="5"/>
<dbReference type="SUPFAM" id="SSF52096">
    <property type="entry name" value="ClpP/crotonase"/>
    <property type="match status" value="1"/>
</dbReference>
<dbReference type="GO" id="GO:0004165">
    <property type="term" value="F:delta(3)-delta(2)-enoyl-CoA isomerase activity"/>
    <property type="evidence" value="ECO:0000318"/>
    <property type="project" value="GO_Central"/>
</dbReference>
<evidence type="ECO:0000256" key="2">
    <source>
        <dbReference type="ARBA" id="ARBA00000765"/>
    </source>
</evidence>
<dbReference type="FunFam" id="3.90.226.10:FF:000049">
    <property type="entry name" value="Enoyl-CoA delta isomerase 3"/>
    <property type="match status" value="1"/>
</dbReference>
<evidence type="ECO:0000313" key="7">
    <source>
        <dbReference type="EMBL" id="EYU31568.1"/>
    </source>
</evidence>
<sequence>MCSLEKRGDLFILTITGDDEHRLNPTLIDSIRAALNRAKSESESTGPTALITTSEGKFFSNGYDLSWSGSDPDPVRKRTGVRSKEMSRKLRLLVEELISLPMPTIAAVTGHASAAGFILALSHDYLLMRKDRGFLYMSELDIKYKIPNWFVTVVKNRIASPLIWRSVVLTAAKITAAKGVEWGIVDSAHESAAETVEAAVGLGMDLVGRKWDGEIYAGNRRAVFSDVLAALASDETVGDFSGGNVDPAAVSKL</sequence>
<evidence type="ECO:0000256" key="5">
    <source>
        <dbReference type="ARBA" id="ARBA00012064"/>
    </source>
</evidence>
<dbReference type="Proteomes" id="UP000030748">
    <property type="component" value="Unassembled WGS sequence"/>
</dbReference>
<name>A0A022QW79_ERYGU</name>
<protein>
    <recommendedName>
        <fullName evidence="5">Delta(3)-Delta(2)-enoyl-CoA isomerase</fullName>
        <ecNumber evidence="5">5.3.3.8</ecNumber>
    </recommendedName>
</protein>
<comment type="similarity">
    <text evidence="4">Belongs to the enoyl-CoA hydratase/isomerase family.</text>
</comment>
<dbReference type="InterPro" id="IPR029045">
    <property type="entry name" value="ClpP/crotonase-like_dom_sf"/>
</dbReference>
<dbReference type="Pfam" id="PF00378">
    <property type="entry name" value="ECH_1"/>
    <property type="match status" value="1"/>
</dbReference>
<comment type="catalytic activity">
    <reaction evidence="1">
        <text>a (3Z)-enoyl-CoA = a 4-saturated (2E)-enoyl-CoA</text>
        <dbReference type="Rhea" id="RHEA:45900"/>
        <dbReference type="ChEBI" id="CHEBI:85097"/>
        <dbReference type="ChEBI" id="CHEBI:85489"/>
        <dbReference type="EC" id="5.3.3.8"/>
    </reaction>
</comment>
<proteinExistence type="inferred from homology"/>
<evidence type="ECO:0000256" key="4">
    <source>
        <dbReference type="ARBA" id="ARBA00005254"/>
    </source>
</evidence>
<comment type="catalytic activity">
    <reaction evidence="2">
        <text>a (3E)-enoyl-CoA = a 4-saturated (2E)-enoyl-CoA</text>
        <dbReference type="Rhea" id="RHEA:45228"/>
        <dbReference type="ChEBI" id="CHEBI:58521"/>
        <dbReference type="ChEBI" id="CHEBI:85097"/>
        <dbReference type="EC" id="5.3.3.8"/>
    </reaction>
</comment>
<organism evidence="7 8">
    <name type="scientific">Erythranthe guttata</name>
    <name type="common">Yellow monkey flower</name>
    <name type="synonym">Mimulus guttatus</name>
    <dbReference type="NCBI Taxonomy" id="4155"/>
    <lineage>
        <taxon>Eukaryota</taxon>
        <taxon>Viridiplantae</taxon>
        <taxon>Streptophyta</taxon>
        <taxon>Embryophyta</taxon>
        <taxon>Tracheophyta</taxon>
        <taxon>Spermatophyta</taxon>
        <taxon>Magnoliopsida</taxon>
        <taxon>eudicotyledons</taxon>
        <taxon>Gunneridae</taxon>
        <taxon>Pentapetalae</taxon>
        <taxon>asterids</taxon>
        <taxon>lamiids</taxon>
        <taxon>Lamiales</taxon>
        <taxon>Phrymaceae</taxon>
        <taxon>Erythranthe</taxon>
    </lineage>
</organism>
<dbReference type="PANTHER" id="PTHR11941">
    <property type="entry name" value="ENOYL-COA HYDRATASE-RELATED"/>
    <property type="match status" value="1"/>
</dbReference>
<dbReference type="GO" id="GO:0006635">
    <property type="term" value="P:fatty acid beta-oxidation"/>
    <property type="evidence" value="ECO:0000318"/>
    <property type="project" value="GO_Central"/>
</dbReference>
<dbReference type="PANTHER" id="PTHR11941:SF84">
    <property type="entry name" value="ENOYL-COA DELTA ISOMERASE 1, PEROXISOMAL"/>
    <property type="match status" value="1"/>
</dbReference>
<comment type="pathway">
    <text evidence="3">Lipid metabolism; fatty acid beta-oxidation.</text>
</comment>
<evidence type="ECO:0000256" key="1">
    <source>
        <dbReference type="ARBA" id="ARBA00000452"/>
    </source>
</evidence>
<dbReference type="AlphaFoldDB" id="A0A022QW79"/>
<accession>A0A022QW79</accession>
<evidence type="ECO:0000313" key="8">
    <source>
        <dbReference type="Proteomes" id="UP000030748"/>
    </source>
</evidence>
<keyword evidence="6" id="KW-0443">Lipid metabolism</keyword>
<dbReference type="KEGG" id="egt:105964490"/>
<gene>
    <name evidence="7" type="ORF">MIMGU_mgv1a012348mg</name>
</gene>
<dbReference type="STRING" id="4155.A0A022QW79"/>
<dbReference type="eggNOG" id="ENOG502QSD1">
    <property type="taxonomic scope" value="Eukaryota"/>
</dbReference>
<keyword evidence="8" id="KW-1185">Reference proteome</keyword>